<evidence type="ECO:0000256" key="6">
    <source>
        <dbReference type="ARBA" id="ARBA00038076"/>
    </source>
</evidence>
<gene>
    <name evidence="10" type="ORF">FL622_02840</name>
</gene>
<evidence type="ECO:0000259" key="9">
    <source>
        <dbReference type="Pfam" id="PF12704"/>
    </source>
</evidence>
<dbReference type="GO" id="GO:0005886">
    <property type="term" value="C:plasma membrane"/>
    <property type="evidence" value="ECO:0007669"/>
    <property type="project" value="UniProtKB-SubCell"/>
</dbReference>
<organism evidence="10 11">
    <name type="scientific">Trichloromonas acetexigens</name>
    <dbReference type="NCBI Taxonomy" id="38815"/>
    <lineage>
        <taxon>Bacteria</taxon>
        <taxon>Pseudomonadati</taxon>
        <taxon>Thermodesulfobacteriota</taxon>
        <taxon>Desulfuromonadia</taxon>
        <taxon>Desulfuromonadales</taxon>
        <taxon>Trichloromonadaceae</taxon>
        <taxon>Trichloromonas</taxon>
    </lineage>
</organism>
<feature type="domain" description="ABC3 transporter permease C-terminal" evidence="8">
    <location>
        <begin position="263"/>
        <end position="378"/>
    </location>
</feature>
<comment type="caution">
    <text evidence="10">The sequence shown here is derived from an EMBL/GenBank/DDBJ whole genome shotgun (WGS) entry which is preliminary data.</text>
</comment>
<keyword evidence="11" id="KW-1185">Reference proteome</keyword>
<keyword evidence="2" id="KW-1003">Cell membrane</keyword>
<evidence type="ECO:0000256" key="7">
    <source>
        <dbReference type="SAM" id="Phobius"/>
    </source>
</evidence>
<dbReference type="GO" id="GO:0022857">
    <property type="term" value="F:transmembrane transporter activity"/>
    <property type="evidence" value="ECO:0007669"/>
    <property type="project" value="TreeGrafter"/>
</dbReference>
<evidence type="ECO:0000256" key="5">
    <source>
        <dbReference type="ARBA" id="ARBA00023136"/>
    </source>
</evidence>
<dbReference type="RefSeq" id="WP_092053395.1">
    <property type="nucleotide sequence ID" value="NZ_FOJJ01000001.1"/>
</dbReference>
<proteinExistence type="inferred from homology"/>
<evidence type="ECO:0000256" key="1">
    <source>
        <dbReference type="ARBA" id="ARBA00004651"/>
    </source>
</evidence>
<comment type="subcellular location">
    <subcellularLocation>
        <location evidence="1">Cell membrane</location>
        <topology evidence="1">Multi-pass membrane protein</topology>
    </subcellularLocation>
</comment>
<dbReference type="PANTHER" id="PTHR30572">
    <property type="entry name" value="MEMBRANE COMPONENT OF TRANSPORTER-RELATED"/>
    <property type="match status" value="1"/>
</dbReference>
<accession>A0A550JLT1</accession>
<dbReference type="EMBL" id="VJVV01000001">
    <property type="protein sequence ID" value="TRO84133.1"/>
    <property type="molecule type" value="Genomic_DNA"/>
</dbReference>
<reference evidence="10 11" key="1">
    <citation type="submission" date="2019-07" db="EMBL/GenBank/DDBJ databases">
        <title>Insights of Desulfuromonas acetexigens electromicrobiology.</title>
        <authorList>
            <person name="Katuri K."/>
            <person name="Sapireddy V."/>
            <person name="Shaw D.R."/>
            <person name="Saikaly P."/>
        </authorList>
    </citation>
    <scope>NUCLEOTIDE SEQUENCE [LARGE SCALE GENOMIC DNA]</scope>
    <source>
        <strain evidence="10 11">2873</strain>
    </source>
</reference>
<comment type="similarity">
    <text evidence="6">Belongs to the ABC-4 integral membrane protein family.</text>
</comment>
<evidence type="ECO:0000259" key="8">
    <source>
        <dbReference type="Pfam" id="PF02687"/>
    </source>
</evidence>
<dbReference type="PANTHER" id="PTHR30572:SF4">
    <property type="entry name" value="ABC TRANSPORTER PERMEASE YTRF"/>
    <property type="match status" value="1"/>
</dbReference>
<keyword evidence="5 7" id="KW-0472">Membrane</keyword>
<evidence type="ECO:0000256" key="2">
    <source>
        <dbReference type="ARBA" id="ARBA00022475"/>
    </source>
</evidence>
<feature type="transmembrane region" description="Helical" evidence="7">
    <location>
        <begin position="258"/>
        <end position="283"/>
    </location>
</feature>
<evidence type="ECO:0000313" key="11">
    <source>
        <dbReference type="Proteomes" id="UP000317155"/>
    </source>
</evidence>
<dbReference type="OrthoDB" id="239678at2"/>
<dbReference type="InterPro" id="IPR003838">
    <property type="entry name" value="ABC3_permease_C"/>
</dbReference>
<keyword evidence="4 7" id="KW-1133">Transmembrane helix</keyword>
<protein>
    <submittedName>
        <fullName evidence="10">ABC transporter permease</fullName>
    </submittedName>
</protein>
<dbReference type="InterPro" id="IPR025857">
    <property type="entry name" value="MacB_PCD"/>
</dbReference>
<dbReference type="Proteomes" id="UP000317155">
    <property type="component" value="Unassembled WGS sequence"/>
</dbReference>
<dbReference type="Pfam" id="PF12704">
    <property type="entry name" value="MacB_PCD"/>
    <property type="match status" value="1"/>
</dbReference>
<evidence type="ECO:0000256" key="3">
    <source>
        <dbReference type="ARBA" id="ARBA00022692"/>
    </source>
</evidence>
<name>A0A550JLT1_9BACT</name>
<evidence type="ECO:0000256" key="4">
    <source>
        <dbReference type="ARBA" id="ARBA00022989"/>
    </source>
</evidence>
<dbReference type="AlphaFoldDB" id="A0A550JLT1"/>
<feature type="transmembrane region" description="Helical" evidence="7">
    <location>
        <begin position="303"/>
        <end position="329"/>
    </location>
</feature>
<sequence>MKLRTIAFNNLRRRKARLAFLLAGLLIGIATVVTMLSLSAAMTAEVQHQMENFGANILITPKTDELSLSYGGITLGGVSVDPREIPEADLARIETIPNRRNIAAVAPKVLGAVEVKGERVLLMGVAADREFQLKRWWSIEGRPLVERNELVAGHSVARRLGLKPGDSVEIEGFPFTVTGILRETGSQDDDLLIASLPTAQILLDKPGLVSLVEVAALCGDCPVEEMVEQIAAVLPEAKVGAIQQVVKSRLHAIEQFQVFAFGVAMVVILIGALVVFVTMMGSVNERTREIGIFRALGFRRAHVARLILIEAATVSLLAGVLGYLAGMLATGLLLPVLAEAHAQLVWDGTLAAGSLLLALLVGTLASIYPALHASRLDPTTALRTL</sequence>
<keyword evidence="3 7" id="KW-0812">Transmembrane</keyword>
<dbReference type="InterPro" id="IPR050250">
    <property type="entry name" value="Macrolide_Exporter_MacB"/>
</dbReference>
<dbReference type="Pfam" id="PF02687">
    <property type="entry name" value="FtsX"/>
    <property type="match status" value="1"/>
</dbReference>
<feature type="transmembrane region" description="Helical" evidence="7">
    <location>
        <begin position="349"/>
        <end position="371"/>
    </location>
</feature>
<feature type="domain" description="MacB-like periplasmic core" evidence="9">
    <location>
        <begin position="21"/>
        <end position="205"/>
    </location>
</feature>
<evidence type="ECO:0000313" key="10">
    <source>
        <dbReference type="EMBL" id="TRO84133.1"/>
    </source>
</evidence>